<dbReference type="Proteomes" id="UP000499080">
    <property type="component" value="Unassembled WGS sequence"/>
</dbReference>
<dbReference type="EMBL" id="BGPR01000548">
    <property type="protein sequence ID" value="GBM25828.1"/>
    <property type="molecule type" value="Genomic_DNA"/>
</dbReference>
<comment type="caution">
    <text evidence="1">The sequence shown here is derived from an EMBL/GenBank/DDBJ whole genome shotgun (WGS) entry which is preliminary data.</text>
</comment>
<keyword evidence="2" id="KW-1185">Reference proteome</keyword>
<evidence type="ECO:0000313" key="2">
    <source>
        <dbReference type="Proteomes" id="UP000499080"/>
    </source>
</evidence>
<accession>A0A4Y2ECQ7</accession>
<sequence>MNLYLAGGQNCEVMIHYQLTRHGQNIKYCALRLSLVDIDGGQAECNQDEFLFDKFDRTQRFTFRFSRQKSMMKQSLYLPGDILSLHWEWAFSKGIVSEEIEEVRRGHIAPKQKLLMLKNEH</sequence>
<dbReference type="AlphaFoldDB" id="A0A4Y2ECQ7"/>
<gene>
    <name evidence="1" type="ORF">AVEN_151311_1</name>
</gene>
<name>A0A4Y2ECQ7_ARAVE</name>
<evidence type="ECO:0000313" key="1">
    <source>
        <dbReference type="EMBL" id="GBM25828.1"/>
    </source>
</evidence>
<organism evidence="1 2">
    <name type="scientific">Araneus ventricosus</name>
    <name type="common">Orbweaver spider</name>
    <name type="synonym">Epeira ventricosa</name>
    <dbReference type="NCBI Taxonomy" id="182803"/>
    <lineage>
        <taxon>Eukaryota</taxon>
        <taxon>Metazoa</taxon>
        <taxon>Ecdysozoa</taxon>
        <taxon>Arthropoda</taxon>
        <taxon>Chelicerata</taxon>
        <taxon>Arachnida</taxon>
        <taxon>Araneae</taxon>
        <taxon>Araneomorphae</taxon>
        <taxon>Entelegynae</taxon>
        <taxon>Araneoidea</taxon>
        <taxon>Araneidae</taxon>
        <taxon>Araneus</taxon>
    </lineage>
</organism>
<protein>
    <submittedName>
        <fullName evidence="1">Uncharacterized protein</fullName>
    </submittedName>
</protein>
<reference evidence="1 2" key="1">
    <citation type="journal article" date="2019" name="Sci. Rep.">
        <title>Orb-weaving spider Araneus ventricosus genome elucidates the spidroin gene catalogue.</title>
        <authorList>
            <person name="Kono N."/>
            <person name="Nakamura H."/>
            <person name="Ohtoshi R."/>
            <person name="Moran D.A.P."/>
            <person name="Shinohara A."/>
            <person name="Yoshida Y."/>
            <person name="Fujiwara M."/>
            <person name="Mori M."/>
            <person name="Tomita M."/>
            <person name="Arakawa K."/>
        </authorList>
    </citation>
    <scope>NUCLEOTIDE SEQUENCE [LARGE SCALE GENOMIC DNA]</scope>
</reference>
<proteinExistence type="predicted"/>